<organism evidence="1 2">
    <name type="scientific">Hypoxylon rubiginosum</name>
    <dbReference type="NCBI Taxonomy" id="110542"/>
    <lineage>
        <taxon>Eukaryota</taxon>
        <taxon>Fungi</taxon>
        <taxon>Dikarya</taxon>
        <taxon>Ascomycota</taxon>
        <taxon>Pezizomycotina</taxon>
        <taxon>Sordariomycetes</taxon>
        <taxon>Xylariomycetidae</taxon>
        <taxon>Xylariales</taxon>
        <taxon>Hypoxylaceae</taxon>
        <taxon>Hypoxylon</taxon>
    </lineage>
</organism>
<proteinExistence type="predicted"/>
<gene>
    <name evidence="1" type="ORF">F4820DRAFT_434542</name>
</gene>
<sequence length="553" mass="60443">MVSSRGAVEFFLIPSFFALSLAQPFGTSKLQWGPCNETEVPSDVPVECSVLYVPLDYTEPNSNETLPLDLVKVLSPVKPSRGSILFNFGGPGEPSRSVIGGQTLAENLFALTDRQFDLVTFDPRGTSGSKIPMNCFEVESDAWSFLYDISVGNQSEVELGRQWARGKMLADACLRTQNKTGSLLSSAFVARDMIQIVDALQEDGLLRYWGFSYGTTLGATAAAMFPDRVEKMILDGVQNPHDYYHEQANFQEWTDSDAEFSAIFTGCVANRDNCALATGNNKTAAELEQEVWDLLDTVKYHPLFARNYLLDYNNLKSYLVQQLYGSAGWPAGAVFINFILTGQLDTVADVLDATGQANVTDPFATLSLYQALAGIYCGDNQVRTEKFEDFLPAVERLYSTSRILGDGAIGVASACQQWKIEPKERYTGDFNVKTKSPVLFIGNTFDGLTPLVSAKNVSSTFEGSALLTVNGYGHSSLAVPSACTLRTTSAYWSNGTLPAEGMVCEAHFPLFSPGASWVDPINEVYGNGTATAKRDVSHLHGFRRSLAPLPLKW</sequence>
<evidence type="ECO:0000313" key="2">
    <source>
        <dbReference type="Proteomes" id="UP001497700"/>
    </source>
</evidence>
<dbReference type="EMBL" id="MU393559">
    <property type="protein sequence ID" value="KAI4861219.1"/>
    <property type="molecule type" value="Genomic_DNA"/>
</dbReference>
<accession>A0ACB9YPA1</accession>
<evidence type="ECO:0000313" key="1">
    <source>
        <dbReference type="EMBL" id="KAI4861219.1"/>
    </source>
</evidence>
<name>A0ACB9YPA1_9PEZI</name>
<protein>
    <submittedName>
        <fullName evidence="1">Alpha/beta-hydrolase</fullName>
    </submittedName>
</protein>
<comment type="caution">
    <text evidence="1">The sequence shown here is derived from an EMBL/GenBank/DDBJ whole genome shotgun (WGS) entry which is preliminary data.</text>
</comment>
<keyword evidence="2" id="KW-1185">Reference proteome</keyword>
<reference evidence="1 2" key="1">
    <citation type="journal article" date="2022" name="New Phytol.">
        <title>Ecological generalism drives hyperdiversity of secondary metabolite gene clusters in xylarialean endophytes.</title>
        <authorList>
            <person name="Franco M.E.E."/>
            <person name="Wisecaver J.H."/>
            <person name="Arnold A.E."/>
            <person name="Ju Y.M."/>
            <person name="Slot J.C."/>
            <person name="Ahrendt S."/>
            <person name="Moore L.P."/>
            <person name="Eastman K.E."/>
            <person name="Scott K."/>
            <person name="Konkel Z."/>
            <person name="Mondo S.J."/>
            <person name="Kuo A."/>
            <person name="Hayes R.D."/>
            <person name="Haridas S."/>
            <person name="Andreopoulos B."/>
            <person name="Riley R."/>
            <person name="LaButti K."/>
            <person name="Pangilinan J."/>
            <person name="Lipzen A."/>
            <person name="Amirebrahimi M."/>
            <person name="Yan J."/>
            <person name="Adam C."/>
            <person name="Keymanesh K."/>
            <person name="Ng V."/>
            <person name="Louie K."/>
            <person name="Northen T."/>
            <person name="Drula E."/>
            <person name="Henrissat B."/>
            <person name="Hsieh H.M."/>
            <person name="Youens-Clark K."/>
            <person name="Lutzoni F."/>
            <person name="Miadlikowska J."/>
            <person name="Eastwood D.C."/>
            <person name="Hamelin R.C."/>
            <person name="Grigoriev I.V."/>
            <person name="U'Ren J.M."/>
        </authorList>
    </citation>
    <scope>NUCLEOTIDE SEQUENCE [LARGE SCALE GENOMIC DNA]</scope>
    <source>
        <strain evidence="1 2">CBS 119005</strain>
    </source>
</reference>
<dbReference type="Proteomes" id="UP001497700">
    <property type="component" value="Unassembled WGS sequence"/>
</dbReference>